<organism evidence="1 2">
    <name type="scientific">Parelaphostrongylus tenuis</name>
    <name type="common">Meningeal worm</name>
    <dbReference type="NCBI Taxonomy" id="148309"/>
    <lineage>
        <taxon>Eukaryota</taxon>
        <taxon>Metazoa</taxon>
        <taxon>Ecdysozoa</taxon>
        <taxon>Nematoda</taxon>
        <taxon>Chromadorea</taxon>
        <taxon>Rhabditida</taxon>
        <taxon>Rhabditina</taxon>
        <taxon>Rhabditomorpha</taxon>
        <taxon>Strongyloidea</taxon>
        <taxon>Metastrongylidae</taxon>
        <taxon>Parelaphostrongylus</taxon>
    </lineage>
</organism>
<dbReference type="Proteomes" id="UP001196413">
    <property type="component" value="Unassembled WGS sequence"/>
</dbReference>
<proteinExistence type="predicted"/>
<dbReference type="EMBL" id="JAHQIW010000320">
    <property type="protein sequence ID" value="KAJ1347492.1"/>
    <property type="molecule type" value="Genomic_DNA"/>
</dbReference>
<reference evidence="1" key="1">
    <citation type="submission" date="2021-06" db="EMBL/GenBank/DDBJ databases">
        <title>Parelaphostrongylus tenuis whole genome reference sequence.</title>
        <authorList>
            <person name="Garwood T.J."/>
            <person name="Larsen P.A."/>
            <person name="Fountain-Jones N.M."/>
            <person name="Garbe J.R."/>
            <person name="Macchietto M.G."/>
            <person name="Kania S.A."/>
            <person name="Gerhold R.W."/>
            <person name="Richards J.E."/>
            <person name="Wolf T.M."/>
        </authorList>
    </citation>
    <scope>NUCLEOTIDE SEQUENCE</scope>
    <source>
        <strain evidence="1">MNPRO001-30</strain>
        <tissue evidence="1">Meninges</tissue>
    </source>
</reference>
<dbReference type="SUPFAM" id="SSF52935">
    <property type="entry name" value="PK C-terminal domain-like"/>
    <property type="match status" value="1"/>
</dbReference>
<accession>A0AAD5LVE7</accession>
<sequence>MVIYSSSENNKHPFLLEERLHDWKEDIEDRIRFGIEAGKERGVIKSGDALIAVTGWHQDARNAYELWALVSQWLEVSSHAHVPDSPTQFKWYVPVKSKSCQKISDRSKKHQKNSTKDYI</sequence>
<dbReference type="Gene3D" id="3.40.1380.20">
    <property type="entry name" value="Pyruvate kinase, C-terminal domain"/>
    <property type="match status" value="1"/>
</dbReference>
<evidence type="ECO:0000313" key="2">
    <source>
        <dbReference type="Proteomes" id="UP001196413"/>
    </source>
</evidence>
<gene>
    <name evidence="1" type="ORF">KIN20_002558</name>
</gene>
<comment type="caution">
    <text evidence="1">The sequence shown here is derived from an EMBL/GenBank/DDBJ whole genome shotgun (WGS) entry which is preliminary data.</text>
</comment>
<protein>
    <submittedName>
        <fullName evidence="1">Uncharacterized protein</fullName>
    </submittedName>
</protein>
<dbReference type="AlphaFoldDB" id="A0AAD5LVE7"/>
<evidence type="ECO:0000313" key="1">
    <source>
        <dbReference type="EMBL" id="KAJ1347492.1"/>
    </source>
</evidence>
<dbReference type="InterPro" id="IPR036918">
    <property type="entry name" value="Pyrv_Knase_C_sf"/>
</dbReference>
<name>A0AAD5LVE7_PARTN</name>
<keyword evidence="2" id="KW-1185">Reference proteome</keyword>